<protein>
    <submittedName>
        <fullName evidence="2">HtaA domain-containing protein</fullName>
    </submittedName>
</protein>
<gene>
    <name evidence="2" type="ORF">MUN78_01380</name>
</gene>
<evidence type="ECO:0000259" key="1">
    <source>
        <dbReference type="Pfam" id="PF04213"/>
    </source>
</evidence>
<organism evidence="2 3">
    <name type="scientific">Leucobacter allii</name>
    <dbReference type="NCBI Taxonomy" id="2932247"/>
    <lineage>
        <taxon>Bacteria</taxon>
        <taxon>Bacillati</taxon>
        <taxon>Actinomycetota</taxon>
        <taxon>Actinomycetes</taxon>
        <taxon>Micrococcales</taxon>
        <taxon>Microbacteriaceae</taxon>
        <taxon>Leucobacter</taxon>
    </lineage>
</organism>
<feature type="domain" description="Htaa" evidence="1">
    <location>
        <begin position="3"/>
        <end position="138"/>
    </location>
</feature>
<name>A0ABY4FMM0_9MICO</name>
<keyword evidence="3" id="KW-1185">Reference proteome</keyword>
<reference evidence="2 3" key="1">
    <citation type="submission" date="2022-04" db="EMBL/GenBank/DDBJ databases">
        <title>Leucobacter sp. isolated from rhizosphere of garlic.</title>
        <authorList>
            <person name="Won M."/>
            <person name="Lee C.-M."/>
            <person name="Woen H.-Y."/>
            <person name="Kwon S.-W."/>
        </authorList>
    </citation>
    <scope>NUCLEOTIDE SEQUENCE [LARGE SCALE GENOMIC DNA]</scope>
    <source>
        <strain evidence="2 3">H21R-40</strain>
    </source>
</reference>
<evidence type="ECO:0000313" key="3">
    <source>
        <dbReference type="Proteomes" id="UP000831786"/>
    </source>
</evidence>
<sequence>MKLIWPIRHSFVRYVRTVGGEIHLSDGAREGSDGFVFPQAVDCSPVGSGTGTRFAGAIRFVAHGGLLDVTVANPSVRLIDGSGAIDIDQGDGVRFEFGRLNEGEGSDVATATIRMTVTGARLLGDVYSPGDFLDPMRVDGQPDA</sequence>
<dbReference type="RefSeq" id="WP_244728286.1">
    <property type="nucleotide sequence ID" value="NZ_CP095045.1"/>
</dbReference>
<proteinExistence type="predicted"/>
<dbReference type="Pfam" id="PF04213">
    <property type="entry name" value="HtaA"/>
    <property type="match status" value="1"/>
</dbReference>
<evidence type="ECO:0000313" key="2">
    <source>
        <dbReference type="EMBL" id="UOQ57527.1"/>
    </source>
</evidence>
<dbReference type="Proteomes" id="UP000831786">
    <property type="component" value="Chromosome"/>
</dbReference>
<accession>A0ABY4FMM0</accession>
<dbReference type="EMBL" id="CP095045">
    <property type="protein sequence ID" value="UOQ57527.1"/>
    <property type="molecule type" value="Genomic_DNA"/>
</dbReference>
<dbReference type="InterPro" id="IPR007331">
    <property type="entry name" value="Htaa"/>
</dbReference>